<organism evidence="1 2">
    <name type="scientific">Fusibacter ferrireducens</name>
    <dbReference type="NCBI Taxonomy" id="2785058"/>
    <lineage>
        <taxon>Bacteria</taxon>
        <taxon>Bacillati</taxon>
        <taxon>Bacillota</taxon>
        <taxon>Clostridia</taxon>
        <taxon>Eubacteriales</taxon>
        <taxon>Eubacteriales Family XII. Incertae Sedis</taxon>
        <taxon>Fusibacter</taxon>
    </lineage>
</organism>
<name>A0ABR9ZTI1_9FIRM</name>
<protein>
    <submittedName>
        <fullName evidence="1">Uncharacterized protein</fullName>
    </submittedName>
</protein>
<proteinExistence type="predicted"/>
<accession>A0ABR9ZTI1</accession>
<sequence>MNIKNVNNSMFSADYLEKLRFNHVDKRQEVDRILTGNKGGIKKYNSVGAEKEFKIKLDRAFEMRHKMLASLHEAFVNGNDPIKAVFNSYDKIKNIISGGSLSDAEKEGDYSVLDKEFKFCAEWFANTICEKFYFAGVKTDPKNEHSKIYNGIDLDKLNGMRMDIRKMFQNAKDYYHNAGSLENITTGIIEGDTNSITFKDLTKMSSILKSLENMNASFDNIVQDKKSSGGGIDKAEYKILSDYINEKANKLSISSFTKGLYLDCFF</sequence>
<keyword evidence="2" id="KW-1185">Reference proteome</keyword>
<gene>
    <name evidence="1" type="ORF">ISU02_11495</name>
</gene>
<evidence type="ECO:0000313" key="2">
    <source>
        <dbReference type="Proteomes" id="UP000614200"/>
    </source>
</evidence>
<dbReference type="RefSeq" id="WP_194701989.1">
    <property type="nucleotide sequence ID" value="NZ_JADKNH010000006.1"/>
</dbReference>
<dbReference type="Proteomes" id="UP000614200">
    <property type="component" value="Unassembled WGS sequence"/>
</dbReference>
<reference evidence="1 2" key="1">
    <citation type="submission" date="2020-11" db="EMBL/GenBank/DDBJ databases">
        <title>Fusibacter basophilias sp. nov.</title>
        <authorList>
            <person name="Qiu D."/>
        </authorList>
    </citation>
    <scope>NUCLEOTIDE SEQUENCE [LARGE SCALE GENOMIC DNA]</scope>
    <source>
        <strain evidence="1 2">Q10-2</strain>
    </source>
</reference>
<dbReference type="EMBL" id="JADKNH010000006">
    <property type="protein sequence ID" value="MBF4693752.1"/>
    <property type="molecule type" value="Genomic_DNA"/>
</dbReference>
<evidence type="ECO:0000313" key="1">
    <source>
        <dbReference type="EMBL" id="MBF4693752.1"/>
    </source>
</evidence>
<comment type="caution">
    <text evidence="1">The sequence shown here is derived from an EMBL/GenBank/DDBJ whole genome shotgun (WGS) entry which is preliminary data.</text>
</comment>